<evidence type="ECO:0000256" key="1">
    <source>
        <dbReference type="ARBA" id="ARBA00009861"/>
    </source>
</evidence>
<dbReference type="EMBL" id="JAYMYR010000011">
    <property type="protein sequence ID" value="KAK7333587.1"/>
    <property type="molecule type" value="Genomic_DNA"/>
</dbReference>
<dbReference type="AlphaFoldDB" id="A0AAN9QFR1"/>
<dbReference type="InterPro" id="IPR050317">
    <property type="entry name" value="Plant_Fungal_Acyltransferase"/>
</dbReference>
<evidence type="ECO:0000313" key="3">
    <source>
        <dbReference type="EMBL" id="KAK7333587.1"/>
    </source>
</evidence>
<comment type="similarity">
    <text evidence="1">Belongs to the plant acyltransferase family.</text>
</comment>
<feature type="region of interest" description="Disordered" evidence="2">
    <location>
        <begin position="194"/>
        <end position="216"/>
    </location>
</feature>
<accession>A0AAN9QFR1</accession>
<keyword evidence="5" id="KW-1185">Reference proteome</keyword>
<evidence type="ECO:0000256" key="2">
    <source>
        <dbReference type="SAM" id="MobiDB-lite"/>
    </source>
</evidence>
<proteinExistence type="inferred from homology"/>
<dbReference type="PANTHER" id="PTHR31642">
    <property type="entry name" value="TRICHOTHECENE 3-O-ACETYLTRANSFERASE"/>
    <property type="match status" value="1"/>
</dbReference>
<comment type="caution">
    <text evidence="3">The sequence shown here is derived from an EMBL/GenBank/DDBJ whole genome shotgun (WGS) entry which is preliminary data.</text>
</comment>
<dbReference type="PANTHER" id="PTHR31642:SF175">
    <property type="entry name" value="SPERMIDINE HYDROXYCINNAMOYL TRANSFERASE"/>
    <property type="match status" value="1"/>
</dbReference>
<dbReference type="GO" id="GO:0016747">
    <property type="term" value="F:acyltransferase activity, transferring groups other than amino-acyl groups"/>
    <property type="evidence" value="ECO:0007669"/>
    <property type="project" value="TreeGrafter"/>
</dbReference>
<evidence type="ECO:0000313" key="5">
    <source>
        <dbReference type="Proteomes" id="UP001374584"/>
    </source>
</evidence>
<evidence type="ECO:0000313" key="4">
    <source>
        <dbReference type="EMBL" id="KAK7333588.1"/>
    </source>
</evidence>
<dbReference type="InterPro" id="IPR023213">
    <property type="entry name" value="CAT-like_dom_sf"/>
</dbReference>
<dbReference type="EMBL" id="JAYMYR010000011">
    <property type="protein sequence ID" value="KAK7333588.1"/>
    <property type="molecule type" value="Genomic_DNA"/>
</dbReference>
<dbReference type="Proteomes" id="UP001374584">
    <property type="component" value="Unassembled WGS sequence"/>
</dbReference>
<reference evidence="3 5" key="1">
    <citation type="submission" date="2024-01" db="EMBL/GenBank/DDBJ databases">
        <title>The genomes of 5 underutilized Papilionoideae crops provide insights into root nodulation and disease resistanc.</title>
        <authorList>
            <person name="Jiang F."/>
        </authorList>
    </citation>
    <scope>NUCLEOTIDE SEQUENCE [LARGE SCALE GENOMIC DNA]</scope>
    <source>
        <strain evidence="3">JINMINGXINNONG_FW02</strain>
        <tissue evidence="3">Leaves</tissue>
    </source>
</reference>
<organism evidence="3 5">
    <name type="scientific">Phaseolus coccineus</name>
    <name type="common">Scarlet runner bean</name>
    <name type="synonym">Phaseolus multiflorus</name>
    <dbReference type="NCBI Taxonomy" id="3886"/>
    <lineage>
        <taxon>Eukaryota</taxon>
        <taxon>Viridiplantae</taxon>
        <taxon>Streptophyta</taxon>
        <taxon>Embryophyta</taxon>
        <taxon>Tracheophyta</taxon>
        <taxon>Spermatophyta</taxon>
        <taxon>Magnoliopsida</taxon>
        <taxon>eudicotyledons</taxon>
        <taxon>Gunneridae</taxon>
        <taxon>Pentapetalae</taxon>
        <taxon>rosids</taxon>
        <taxon>fabids</taxon>
        <taxon>Fabales</taxon>
        <taxon>Fabaceae</taxon>
        <taxon>Papilionoideae</taxon>
        <taxon>50 kb inversion clade</taxon>
        <taxon>NPAAA clade</taxon>
        <taxon>indigoferoid/millettioid clade</taxon>
        <taxon>Phaseoleae</taxon>
        <taxon>Phaseolus</taxon>
    </lineage>
</organism>
<gene>
    <name evidence="3" type="ORF">VNO80_30362</name>
    <name evidence="4" type="ORF">VNO80_30363</name>
</gene>
<protein>
    <submittedName>
        <fullName evidence="3">Uncharacterized protein</fullName>
    </submittedName>
</protein>
<dbReference type="Gene3D" id="3.30.559.10">
    <property type="entry name" value="Chloramphenicol acetyltransferase-like domain"/>
    <property type="match status" value="2"/>
</dbReference>
<dbReference type="Pfam" id="PF02458">
    <property type="entry name" value="Transferase"/>
    <property type="match status" value="1"/>
</dbReference>
<name>A0AAN9QFR1_PHACN</name>
<sequence>MVIIVASYNVTPNQPTPTDPLWLSDSDQIGFLGHVPNIFIYKAKHTENPIEKMRNSLSKTLVHYYPVAGRLRLTKGDRMEVDCNAKGVTLIEAQSTKSFADYGDFSPSDSTEELVPKVDYTQPMEEIPPLLLQVTRFHGGEGLALGVLISHPMTDATGIIRLVNNWAKVARGEELLPSEIPFLDRRGLILPPQHSSPDVKLPEWKPVPRTPQMEQKKRSALLLKLTSSQVERLKKKANEKDSKEGVRPYTSFEVVAAHIWRSAAKARESGDNHPTFVRFSVNFRSRLNPPLPQNYFGNALAKGVTPKCYEGDIISNPLGFSAEKIREAAHAVTDEFIRSQLKASLGQGQQDHIRAFFKGQGHLMNVPYAGNHNILLTSLTTMPVYEADFGWGKPIHYGIAQVFQEDRAVIVRSPRGDGVLVTIIIQTELMQLFQKFFYEDLFVSSL</sequence>